<feature type="transmembrane region" description="Helical" evidence="1">
    <location>
        <begin position="241"/>
        <end position="264"/>
    </location>
</feature>
<feature type="transmembrane region" description="Helical" evidence="1">
    <location>
        <begin position="15"/>
        <end position="47"/>
    </location>
</feature>
<organism evidence="2 3">
    <name type="scientific">Aquibacillus salsiterrae</name>
    <dbReference type="NCBI Taxonomy" id="2950439"/>
    <lineage>
        <taxon>Bacteria</taxon>
        <taxon>Bacillati</taxon>
        <taxon>Bacillota</taxon>
        <taxon>Bacilli</taxon>
        <taxon>Bacillales</taxon>
        <taxon>Bacillaceae</taxon>
        <taxon>Aquibacillus</taxon>
    </lineage>
</organism>
<feature type="transmembrane region" description="Helical" evidence="1">
    <location>
        <begin position="168"/>
        <end position="191"/>
    </location>
</feature>
<dbReference type="PANTHER" id="PTHR41324:SF1">
    <property type="entry name" value="DUF2232 DOMAIN-CONTAINING PROTEIN"/>
    <property type="match status" value="1"/>
</dbReference>
<dbReference type="Pfam" id="PF09991">
    <property type="entry name" value="DUF2232"/>
    <property type="match status" value="1"/>
</dbReference>
<dbReference type="Proteomes" id="UP001145069">
    <property type="component" value="Unassembled WGS sequence"/>
</dbReference>
<keyword evidence="3" id="KW-1185">Reference proteome</keyword>
<feature type="transmembrane region" description="Helical" evidence="1">
    <location>
        <begin position="101"/>
        <end position="123"/>
    </location>
</feature>
<evidence type="ECO:0000313" key="2">
    <source>
        <dbReference type="EMBL" id="MDC3418499.1"/>
    </source>
</evidence>
<keyword evidence="1" id="KW-0812">Transmembrane</keyword>
<comment type="caution">
    <text evidence="2">The sequence shown here is derived from an EMBL/GenBank/DDBJ whole genome shotgun (WGS) entry which is preliminary data.</text>
</comment>
<sequence length="313" mass="35549">MGDTKILKDGFQLGIIYLLILYATIFIPALELLTIFVLPVPFILFAARYGKKPVVVFNIILFVLVLFLAALLSIPLTILAGFGGTLIGLGIHAKLTPYETWARGTLGFVLGLLFIFLFIQLVWNINLINQFNLAVADSVTMSQEMLQTIGLNLSTNELDLIRQQMLQLATLVPVFLVALAIFLSFVSQWIGYRLIGRFDKLRLRFPPFRDFQLPKIIIWIYLLAIIFTWMELDPNSMLNQVVLNVVNLAALLIVLQGFSFIFYYVHVKKRTKVIPIIAIIVSILFPFIGLYLIRLLGIIDLGFSLRERIKKTN</sequence>
<dbReference type="RefSeq" id="WP_272447566.1">
    <property type="nucleotide sequence ID" value="NZ_JAMQKC010000029.1"/>
</dbReference>
<dbReference type="InterPro" id="IPR018710">
    <property type="entry name" value="DUF2232"/>
</dbReference>
<feature type="transmembrane region" description="Helical" evidence="1">
    <location>
        <begin position="59"/>
        <end position="89"/>
    </location>
</feature>
<dbReference type="EMBL" id="JAMQKC010000029">
    <property type="protein sequence ID" value="MDC3418499.1"/>
    <property type="molecule type" value="Genomic_DNA"/>
</dbReference>
<keyword evidence="1" id="KW-0472">Membrane</keyword>
<proteinExistence type="predicted"/>
<name>A0A9X3WJD2_9BACI</name>
<gene>
    <name evidence="2" type="ORF">NC799_16590</name>
</gene>
<protein>
    <submittedName>
        <fullName evidence="2">YybS family protein</fullName>
    </submittedName>
</protein>
<keyword evidence="1" id="KW-1133">Transmembrane helix</keyword>
<dbReference type="PANTHER" id="PTHR41324">
    <property type="entry name" value="MEMBRANE PROTEIN-RELATED"/>
    <property type="match status" value="1"/>
</dbReference>
<reference evidence="2" key="1">
    <citation type="submission" date="2022-06" db="EMBL/GenBank/DDBJ databases">
        <title>Aquibacillus sp. a new bacterium isolated from soil saline samples.</title>
        <authorList>
            <person name="Galisteo C."/>
            <person name="De La Haba R."/>
            <person name="Sanchez-Porro C."/>
            <person name="Ventosa A."/>
        </authorList>
    </citation>
    <scope>NUCLEOTIDE SEQUENCE</scope>
    <source>
        <strain evidence="2">3ASR75-54</strain>
    </source>
</reference>
<feature type="transmembrane region" description="Helical" evidence="1">
    <location>
        <begin position="276"/>
        <end position="303"/>
    </location>
</feature>
<feature type="transmembrane region" description="Helical" evidence="1">
    <location>
        <begin position="211"/>
        <end position="229"/>
    </location>
</feature>
<evidence type="ECO:0000313" key="3">
    <source>
        <dbReference type="Proteomes" id="UP001145069"/>
    </source>
</evidence>
<dbReference type="AlphaFoldDB" id="A0A9X3WJD2"/>
<evidence type="ECO:0000256" key="1">
    <source>
        <dbReference type="SAM" id="Phobius"/>
    </source>
</evidence>
<accession>A0A9X3WJD2</accession>